<dbReference type="RefSeq" id="WP_379912934.1">
    <property type="nucleotide sequence ID" value="NZ_JBHSWE010000001.1"/>
</dbReference>
<comment type="caution">
    <text evidence="2">The sequence shown here is derived from an EMBL/GenBank/DDBJ whole genome shotgun (WGS) entry which is preliminary data.</text>
</comment>
<accession>A0ABW1ZXF7</accession>
<reference evidence="3" key="1">
    <citation type="journal article" date="2019" name="Int. J. Syst. Evol. Microbiol.">
        <title>The Global Catalogue of Microorganisms (GCM) 10K type strain sequencing project: providing services to taxonomists for standard genome sequencing and annotation.</title>
        <authorList>
            <consortium name="The Broad Institute Genomics Platform"/>
            <consortium name="The Broad Institute Genome Sequencing Center for Infectious Disease"/>
            <person name="Wu L."/>
            <person name="Ma J."/>
        </authorList>
    </citation>
    <scope>NUCLEOTIDE SEQUENCE [LARGE SCALE GENOMIC DNA]</scope>
    <source>
        <strain evidence="3">NBRC 111756</strain>
    </source>
</reference>
<evidence type="ECO:0000313" key="3">
    <source>
        <dbReference type="Proteomes" id="UP001596422"/>
    </source>
</evidence>
<gene>
    <name evidence="2" type="ORF">ACFQDL_06910</name>
</gene>
<dbReference type="PANTHER" id="PTHR30136:SF35">
    <property type="entry name" value="HTH-TYPE TRANSCRIPTIONAL REGULATOR RV1719"/>
    <property type="match status" value="1"/>
</dbReference>
<organism evidence="2 3">
    <name type="scientific">Marinobacterium aestuariivivens</name>
    <dbReference type="NCBI Taxonomy" id="1698799"/>
    <lineage>
        <taxon>Bacteria</taxon>
        <taxon>Pseudomonadati</taxon>
        <taxon>Pseudomonadota</taxon>
        <taxon>Gammaproteobacteria</taxon>
        <taxon>Oceanospirillales</taxon>
        <taxon>Oceanospirillaceae</taxon>
        <taxon>Marinobacterium</taxon>
    </lineage>
</organism>
<feature type="domain" description="IclR-ED" evidence="1">
    <location>
        <begin position="1"/>
        <end position="110"/>
    </location>
</feature>
<keyword evidence="3" id="KW-1185">Reference proteome</keyword>
<dbReference type="InterPro" id="IPR050707">
    <property type="entry name" value="HTH_MetabolicPath_Reg"/>
</dbReference>
<dbReference type="InterPro" id="IPR014757">
    <property type="entry name" value="Tscrpt_reg_IclR_C"/>
</dbReference>
<protein>
    <submittedName>
        <fullName evidence="2">IclR family transcriptional regulator C-terminal domain-containing protein</fullName>
    </submittedName>
</protein>
<evidence type="ECO:0000259" key="1">
    <source>
        <dbReference type="PROSITE" id="PS51078"/>
    </source>
</evidence>
<dbReference type="SUPFAM" id="SSF55781">
    <property type="entry name" value="GAF domain-like"/>
    <property type="match status" value="1"/>
</dbReference>
<sequence>MLLAGMSDDAIRELLPEKQLADLSQGQFEQHAELLKSLQQDRREGLSWSIGCYEAGVGSCAVPVPDRRGHAVAAINVVGPQPAFESAAGRARIGEHLRRAAAEIAAPSGMARD</sequence>
<dbReference type="PROSITE" id="PS51078">
    <property type="entry name" value="ICLR_ED"/>
    <property type="match status" value="1"/>
</dbReference>
<dbReference type="Pfam" id="PF01614">
    <property type="entry name" value="IclR_C"/>
    <property type="match status" value="1"/>
</dbReference>
<dbReference type="EMBL" id="JBHSWE010000001">
    <property type="protein sequence ID" value="MFC6669846.1"/>
    <property type="molecule type" value="Genomic_DNA"/>
</dbReference>
<dbReference type="InterPro" id="IPR029016">
    <property type="entry name" value="GAF-like_dom_sf"/>
</dbReference>
<evidence type="ECO:0000313" key="2">
    <source>
        <dbReference type="EMBL" id="MFC6669846.1"/>
    </source>
</evidence>
<dbReference type="Proteomes" id="UP001596422">
    <property type="component" value="Unassembled WGS sequence"/>
</dbReference>
<name>A0ABW1ZXF7_9GAMM</name>
<dbReference type="PANTHER" id="PTHR30136">
    <property type="entry name" value="HELIX-TURN-HELIX TRANSCRIPTIONAL REGULATOR, ICLR FAMILY"/>
    <property type="match status" value="1"/>
</dbReference>
<proteinExistence type="predicted"/>
<dbReference type="Gene3D" id="3.30.450.40">
    <property type="match status" value="1"/>
</dbReference>